<dbReference type="RefSeq" id="WP_072305960.1">
    <property type="nucleotide sequence ID" value="NZ_FPJA01000005.1"/>
</dbReference>
<keyword evidence="3" id="KW-1185">Reference proteome</keyword>
<evidence type="ECO:0000313" key="2">
    <source>
        <dbReference type="EMBL" id="SFW32082.1"/>
    </source>
</evidence>
<keyword evidence="2" id="KW-0489">Methyltransferase</keyword>
<evidence type="ECO:0000259" key="1">
    <source>
        <dbReference type="Pfam" id="PF13383"/>
    </source>
</evidence>
<dbReference type="EMBL" id="FPJA01000005">
    <property type="protein sequence ID" value="SFW32082.1"/>
    <property type="molecule type" value="Genomic_DNA"/>
</dbReference>
<name>A0A1K1N9H7_SELRU</name>
<reference evidence="3" key="1">
    <citation type="submission" date="2016-11" db="EMBL/GenBank/DDBJ databases">
        <authorList>
            <person name="Varghese N."/>
            <person name="Submissions S."/>
        </authorList>
    </citation>
    <scope>NUCLEOTIDE SEQUENCE [LARGE SCALE GENOMIC DNA]</scope>
    <source>
        <strain evidence="3">C3</strain>
    </source>
</reference>
<gene>
    <name evidence="2" type="ORF">SAMN02910323_1292</name>
</gene>
<proteinExistence type="predicted"/>
<dbReference type="GO" id="GO:0032259">
    <property type="term" value="P:methylation"/>
    <property type="evidence" value="ECO:0007669"/>
    <property type="project" value="UniProtKB-KW"/>
</dbReference>
<dbReference type="Pfam" id="PF13383">
    <property type="entry name" value="Methyltransf_22"/>
    <property type="match status" value="1"/>
</dbReference>
<organism evidence="2 3">
    <name type="scientific">Selenomonas ruminantium</name>
    <dbReference type="NCBI Taxonomy" id="971"/>
    <lineage>
        <taxon>Bacteria</taxon>
        <taxon>Bacillati</taxon>
        <taxon>Bacillota</taxon>
        <taxon>Negativicutes</taxon>
        <taxon>Selenomonadales</taxon>
        <taxon>Selenomonadaceae</taxon>
        <taxon>Selenomonas</taxon>
    </lineage>
</organism>
<dbReference type="InterPro" id="IPR025714">
    <property type="entry name" value="Methyltranfer_dom"/>
</dbReference>
<dbReference type="InterPro" id="IPR036291">
    <property type="entry name" value="NAD(P)-bd_dom_sf"/>
</dbReference>
<feature type="domain" description="Methyltransferase" evidence="1">
    <location>
        <begin position="180"/>
        <end position="316"/>
    </location>
</feature>
<evidence type="ECO:0000313" key="3">
    <source>
        <dbReference type="Proteomes" id="UP000182958"/>
    </source>
</evidence>
<sequence>MSYVMFPYERVRQGSRIIVYGMGWLGKMFVEQIEQNHYCEVVFAVDRDYQSKKSNFVAVKSPTSIQGAEYDYIVIAMLSISVAEAIKEDLIKWGVPVEKCVYKYALLESDREQILQKINGMNHFLCDRVGKILYGLESYAENELWRSTCPDWRDSWLYKKFQSLRTALTVYKIDEPHRFVRIGQNGDGGYLIVDNYPLRQNGILYAFGVGGDVSFEYEMAEQGWQIYMYDHTVSKLPQKHPAFHYQKRGLIGRKDEQRPELSTLPEFLCENGHMQEQDMLLKMDIEGYEIDVFCNLPEDVQVQFSQIVLELHGLDNISNWDALLKALTKISRTHRLVHLHANNWGPISFFGDGMLTEAVELTFVRTADWHFSPRKGLLLRSLDVRCDGLRPERLAWQ</sequence>
<dbReference type="InterPro" id="IPR026913">
    <property type="entry name" value="METTL24"/>
</dbReference>
<keyword evidence="2" id="KW-0808">Transferase</keyword>
<protein>
    <submittedName>
        <fullName evidence="2">Methyltransferase domain-containing protein</fullName>
    </submittedName>
</protein>
<dbReference type="AlphaFoldDB" id="A0A1K1N9H7"/>
<dbReference type="PANTHER" id="PTHR32026">
    <property type="entry name" value="METHYLTRANSFERASE-LIKE PROTEIN 24"/>
    <property type="match status" value="1"/>
</dbReference>
<dbReference type="PANTHER" id="PTHR32026:SF10">
    <property type="entry name" value="METHYLTRANSFERASE-LIKE PROTEIN 24-RELATED"/>
    <property type="match status" value="1"/>
</dbReference>
<accession>A0A1K1N9H7</accession>
<dbReference type="SUPFAM" id="SSF51735">
    <property type="entry name" value="NAD(P)-binding Rossmann-fold domains"/>
    <property type="match status" value="1"/>
</dbReference>
<dbReference type="Proteomes" id="UP000182958">
    <property type="component" value="Unassembled WGS sequence"/>
</dbReference>
<dbReference type="Gene3D" id="3.40.50.720">
    <property type="entry name" value="NAD(P)-binding Rossmann-like Domain"/>
    <property type="match status" value="1"/>
</dbReference>
<dbReference type="GO" id="GO:0008168">
    <property type="term" value="F:methyltransferase activity"/>
    <property type="evidence" value="ECO:0007669"/>
    <property type="project" value="UniProtKB-KW"/>
</dbReference>